<dbReference type="GO" id="GO:0008409">
    <property type="term" value="F:5'-3' exonuclease activity"/>
    <property type="evidence" value="ECO:0007669"/>
    <property type="project" value="TreeGrafter"/>
</dbReference>
<sequence length="45" mass="4658">LMGIPYVNAPTEAEAQCAALVKEGKVYGVGTEDMDALTFGADVLV</sequence>
<evidence type="ECO:0000256" key="1">
    <source>
        <dbReference type="ARBA" id="ARBA00022723"/>
    </source>
</evidence>
<proteinExistence type="predicted"/>
<feature type="non-terminal residue" evidence="5">
    <location>
        <position position="45"/>
    </location>
</feature>
<comment type="caution">
    <text evidence="5">The sequence shown here is derived from an EMBL/GenBank/DDBJ whole genome shotgun (WGS) entry which is preliminary data.</text>
</comment>
<reference evidence="5" key="1">
    <citation type="submission" date="2021-02" db="EMBL/GenBank/DDBJ databases">
        <authorList>
            <person name="Nowell W R."/>
        </authorList>
    </citation>
    <scope>NUCLEOTIDE SEQUENCE</scope>
</reference>
<keyword evidence="2" id="KW-0540">Nuclease</keyword>
<dbReference type="Gene3D" id="3.40.50.1010">
    <property type="entry name" value="5'-nuclease"/>
    <property type="match status" value="1"/>
</dbReference>
<organism evidence="5 6">
    <name type="scientific">Rotaria socialis</name>
    <dbReference type="NCBI Taxonomy" id="392032"/>
    <lineage>
        <taxon>Eukaryota</taxon>
        <taxon>Metazoa</taxon>
        <taxon>Spiralia</taxon>
        <taxon>Gnathifera</taxon>
        <taxon>Rotifera</taxon>
        <taxon>Eurotatoria</taxon>
        <taxon>Bdelloidea</taxon>
        <taxon>Philodinida</taxon>
        <taxon>Philodinidae</taxon>
        <taxon>Rotaria</taxon>
    </lineage>
</organism>
<dbReference type="InterPro" id="IPR019974">
    <property type="entry name" value="XPG_CS"/>
</dbReference>
<feature type="non-terminal residue" evidence="5">
    <location>
        <position position="1"/>
    </location>
</feature>
<dbReference type="AlphaFoldDB" id="A0A822EJS0"/>
<feature type="domain" description="XPG-I" evidence="4">
    <location>
        <begin position="1"/>
        <end position="45"/>
    </location>
</feature>
<evidence type="ECO:0000256" key="2">
    <source>
        <dbReference type="ARBA" id="ARBA00022759"/>
    </source>
</evidence>
<keyword evidence="1" id="KW-0479">Metal-binding</keyword>
<dbReference type="InterPro" id="IPR006086">
    <property type="entry name" value="XPG-I_dom"/>
</dbReference>
<dbReference type="GO" id="GO:0030145">
    <property type="term" value="F:manganese ion binding"/>
    <property type="evidence" value="ECO:0007669"/>
    <property type="project" value="TreeGrafter"/>
</dbReference>
<dbReference type="PANTHER" id="PTHR11081">
    <property type="entry name" value="FLAP ENDONUCLEASE FAMILY MEMBER"/>
    <property type="match status" value="1"/>
</dbReference>
<dbReference type="GO" id="GO:0000287">
    <property type="term" value="F:magnesium ion binding"/>
    <property type="evidence" value="ECO:0007669"/>
    <property type="project" value="TreeGrafter"/>
</dbReference>
<dbReference type="InterPro" id="IPR029060">
    <property type="entry name" value="PIN-like_dom_sf"/>
</dbReference>
<protein>
    <recommendedName>
        <fullName evidence="4">XPG-I domain-containing protein</fullName>
    </recommendedName>
</protein>
<dbReference type="GO" id="GO:0005634">
    <property type="term" value="C:nucleus"/>
    <property type="evidence" value="ECO:0007669"/>
    <property type="project" value="TreeGrafter"/>
</dbReference>
<keyword evidence="2" id="KW-0255">Endonuclease</keyword>
<gene>
    <name evidence="5" type="ORF">QYT958_LOCUS44720</name>
</gene>
<accession>A0A822EJS0</accession>
<dbReference type="PROSITE" id="PS00842">
    <property type="entry name" value="XPG_2"/>
    <property type="match status" value="1"/>
</dbReference>
<dbReference type="EMBL" id="CAJOBR010070709">
    <property type="protein sequence ID" value="CAF5098687.1"/>
    <property type="molecule type" value="Genomic_DNA"/>
</dbReference>
<dbReference type="SUPFAM" id="SSF88723">
    <property type="entry name" value="PIN domain-like"/>
    <property type="match status" value="1"/>
</dbReference>
<dbReference type="GO" id="GO:0017108">
    <property type="term" value="F:5'-flap endonuclease activity"/>
    <property type="evidence" value="ECO:0007669"/>
    <property type="project" value="TreeGrafter"/>
</dbReference>
<evidence type="ECO:0000256" key="3">
    <source>
        <dbReference type="ARBA" id="ARBA00022842"/>
    </source>
</evidence>
<dbReference type="SMART" id="SM00484">
    <property type="entry name" value="XPGI"/>
    <property type="match status" value="1"/>
</dbReference>
<dbReference type="GO" id="GO:0004523">
    <property type="term" value="F:RNA-DNA hybrid ribonuclease activity"/>
    <property type="evidence" value="ECO:0007669"/>
    <property type="project" value="TreeGrafter"/>
</dbReference>
<dbReference type="PANTHER" id="PTHR11081:SF9">
    <property type="entry name" value="FLAP ENDONUCLEASE 1"/>
    <property type="match status" value="1"/>
</dbReference>
<dbReference type="InterPro" id="IPR006084">
    <property type="entry name" value="XPG/Rad2"/>
</dbReference>
<name>A0A822EJS0_9BILA</name>
<dbReference type="Proteomes" id="UP000663848">
    <property type="component" value="Unassembled WGS sequence"/>
</dbReference>
<evidence type="ECO:0000259" key="4">
    <source>
        <dbReference type="SMART" id="SM00484"/>
    </source>
</evidence>
<dbReference type="Pfam" id="PF00867">
    <property type="entry name" value="XPG_I"/>
    <property type="match status" value="1"/>
</dbReference>
<keyword evidence="2" id="KW-0378">Hydrolase</keyword>
<evidence type="ECO:0000313" key="6">
    <source>
        <dbReference type="Proteomes" id="UP000663848"/>
    </source>
</evidence>
<evidence type="ECO:0000313" key="5">
    <source>
        <dbReference type="EMBL" id="CAF5098687.1"/>
    </source>
</evidence>
<keyword evidence="3" id="KW-0460">Magnesium</keyword>